<dbReference type="SUPFAM" id="SSF81321">
    <property type="entry name" value="Family A G protein-coupled receptor-like"/>
    <property type="match status" value="1"/>
</dbReference>
<evidence type="ECO:0000259" key="10">
    <source>
        <dbReference type="PROSITE" id="PS50262"/>
    </source>
</evidence>
<evidence type="ECO:0000313" key="13">
    <source>
        <dbReference type="Proteomes" id="UP000828390"/>
    </source>
</evidence>
<keyword evidence="2 9" id="KW-0812">Transmembrane</keyword>
<dbReference type="PRINTS" id="PR00237">
    <property type="entry name" value="GPCRRHODOPSN"/>
</dbReference>
<keyword evidence="4" id="KW-0297">G-protein coupled receptor</keyword>
<dbReference type="PROSITE" id="PS50262">
    <property type="entry name" value="G_PROTEIN_RECEP_F1_2"/>
    <property type="match status" value="1"/>
</dbReference>
<protein>
    <recommendedName>
        <fullName evidence="10">G-protein coupled receptors family 1 profile domain-containing protein</fullName>
    </recommendedName>
</protein>
<keyword evidence="6" id="KW-0675">Receptor</keyword>
<dbReference type="EMBL" id="JAIWYP010000014">
    <property type="protein sequence ID" value="KAH3713232.1"/>
    <property type="molecule type" value="Genomic_DNA"/>
</dbReference>
<evidence type="ECO:0000256" key="8">
    <source>
        <dbReference type="SAM" id="MobiDB-lite"/>
    </source>
</evidence>
<feature type="compositionally biased region" description="Basic and acidic residues" evidence="8">
    <location>
        <begin position="9"/>
        <end position="23"/>
    </location>
</feature>
<evidence type="ECO:0000313" key="11">
    <source>
        <dbReference type="EMBL" id="KAH3713229.1"/>
    </source>
</evidence>
<gene>
    <name evidence="11" type="ORF">DPMN_073016</name>
    <name evidence="12" type="ORF">DPMN_073019</name>
</gene>
<reference evidence="11" key="2">
    <citation type="submission" date="2020-11" db="EMBL/GenBank/DDBJ databases">
        <authorList>
            <person name="McCartney M.A."/>
            <person name="Auch B."/>
            <person name="Kono T."/>
            <person name="Mallez S."/>
            <person name="Becker A."/>
            <person name="Gohl D.M."/>
            <person name="Silverstein K.A.T."/>
            <person name="Koren S."/>
            <person name="Bechman K.B."/>
            <person name="Herman A."/>
            <person name="Abrahante J.E."/>
            <person name="Garbe J."/>
        </authorList>
    </citation>
    <scope>NUCLEOTIDE SEQUENCE</scope>
    <source>
        <strain evidence="11">Duluth1</strain>
        <tissue evidence="11">Whole animal</tissue>
    </source>
</reference>
<evidence type="ECO:0000256" key="5">
    <source>
        <dbReference type="ARBA" id="ARBA00023136"/>
    </source>
</evidence>
<feature type="region of interest" description="Disordered" evidence="8">
    <location>
        <begin position="1"/>
        <end position="29"/>
    </location>
</feature>
<dbReference type="GO" id="GO:0004930">
    <property type="term" value="F:G protein-coupled receptor activity"/>
    <property type="evidence" value="ECO:0007669"/>
    <property type="project" value="UniProtKB-KW"/>
</dbReference>
<feature type="domain" description="G-protein coupled receptors family 1 profile" evidence="10">
    <location>
        <begin position="1"/>
        <end position="99"/>
    </location>
</feature>
<comment type="subcellular location">
    <subcellularLocation>
        <location evidence="1">Membrane</location>
        <topology evidence="1">Multi-pass membrane protein</topology>
    </subcellularLocation>
</comment>
<reference evidence="11" key="1">
    <citation type="journal article" date="2019" name="bioRxiv">
        <title>The Genome of the Zebra Mussel, Dreissena polymorpha: A Resource for Invasive Species Research.</title>
        <authorList>
            <person name="McCartney M.A."/>
            <person name="Auch B."/>
            <person name="Kono T."/>
            <person name="Mallez S."/>
            <person name="Zhang Y."/>
            <person name="Obille A."/>
            <person name="Becker A."/>
            <person name="Abrahante J.E."/>
            <person name="Garbe J."/>
            <person name="Badalamenti J.P."/>
            <person name="Herman A."/>
            <person name="Mangelson H."/>
            <person name="Liachko I."/>
            <person name="Sullivan S."/>
            <person name="Sone E.D."/>
            <person name="Koren S."/>
            <person name="Silverstein K.A.T."/>
            <person name="Beckman K.B."/>
            <person name="Gohl D.M."/>
        </authorList>
    </citation>
    <scope>NUCLEOTIDE SEQUENCE</scope>
    <source>
        <strain evidence="11">Duluth1</strain>
        <tissue evidence="11">Whole animal</tissue>
    </source>
</reference>
<keyword evidence="7" id="KW-0807">Transducer</keyword>
<keyword evidence="5 9" id="KW-0472">Membrane</keyword>
<evidence type="ECO:0000256" key="3">
    <source>
        <dbReference type="ARBA" id="ARBA00022989"/>
    </source>
</evidence>
<feature type="transmembrane region" description="Helical" evidence="9">
    <location>
        <begin position="40"/>
        <end position="63"/>
    </location>
</feature>
<dbReference type="Pfam" id="PF00001">
    <property type="entry name" value="7tm_1"/>
    <property type="match status" value="1"/>
</dbReference>
<dbReference type="PANTHER" id="PTHR45695">
    <property type="entry name" value="LEUCOKININ RECEPTOR-RELATED"/>
    <property type="match status" value="1"/>
</dbReference>
<dbReference type="GO" id="GO:0005886">
    <property type="term" value="C:plasma membrane"/>
    <property type="evidence" value="ECO:0007669"/>
    <property type="project" value="TreeGrafter"/>
</dbReference>
<evidence type="ECO:0000256" key="7">
    <source>
        <dbReference type="ARBA" id="ARBA00023224"/>
    </source>
</evidence>
<dbReference type="CDD" id="cd00637">
    <property type="entry name" value="7tm_classA_rhodopsin-like"/>
    <property type="match status" value="1"/>
</dbReference>
<dbReference type="Proteomes" id="UP000828390">
    <property type="component" value="Unassembled WGS sequence"/>
</dbReference>
<keyword evidence="3 9" id="KW-1133">Transmembrane helix</keyword>
<evidence type="ECO:0000313" key="12">
    <source>
        <dbReference type="EMBL" id="KAH3713232.1"/>
    </source>
</evidence>
<proteinExistence type="predicted"/>
<evidence type="ECO:0000256" key="9">
    <source>
        <dbReference type="SAM" id="Phobius"/>
    </source>
</evidence>
<dbReference type="InterPro" id="IPR000276">
    <property type="entry name" value="GPCR_Rhodpsn"/>
</dbReference>
<comment type="caution">
    <text evidence="11">The sequence shown here is derived from an EMBL/GenBank/DDBJ whole genome shotgun (WGS) entry which is preliminary data.</text>
</comment>
<name>A0A9D4BYA0_DREPO</name>
<dbReference type="AlphaFoldDB" id="A0A9D4BYA0"/>
<accession>A0A9D4BYA0</accession>
<sequence length="124" mass="14007">MKSTTSGEQESRKTEYLRVDEPGTSRSSIGHGLRTKQVTLMLFIITVVFVLSFIPHLVLMVTISIKSDFLKEMSPAGVAMYNIFLRSFVINSMANPVIYGFCDTKFRCECATVASNVRRFGRRK</sequence>
<keyword evidence="13" id="KW-1185">Reference proteome</keyword>
<evidence type="ECO:0000256" key="4">
    <source>
        <dbReference type="ARBA" id="ARBA00023040"/>
    </source>
</evidence>
<dbReference type="Gene3D" id="1.20.1070.10">
    <property type="entry name" value="Rhodopsin 7-helix transmembrane proteins"/>
    <property type="match status" value="1"/>
</dbReference>
<dbReference type="InterPro" id="IPR017452">
    <property type="entry name" value="GPCR_Rhodpsn_7TM"/>
</dbReference>
<dbReference type="PANTHER" id="PTHR45695:SF9">
    <property type="entry name" value="LEUCOKININ RECEPTOR"/>
    <property type="match status" value="1"/>
</dbReference>
<organism evidence="11 13">
    <name type="scientific">Dreissena polymorpha</name>
    <name type="common">Zebra mussel</name>
    <name type="synonym">Mytilus polymorpha</name>
    <dbReference type="NCBI Taxonomy" id="45954"/>
    <lineage>
        <taxon>Eukaryota</taxon>
        <taxon>Metazoa</taxon>
        <taxon>Spiralia</taxon>
        <taxon>Lophotrochozoa</taxon>
        <taxon>Mollusca</taxon>
        <taxon>Bivalvia</taxon>
        <taxon>Autobranchia</taxon>
        <taxon>Heteroconchia</taxon>
        <taxon>Euheterodonta</taxon>
        <taxon>Imparidentia</taxon>
        <taxon>Neoheterodontei</taxon>
        <taxon>Myida</taxon>
        <taxon>Dreissenoidea</taxon>
        <taxon>Dreissenidae</taxon>
        <taxon>Dreissena</taxon>
    </lineage>
</organism>
<evidence type="ECO:0000256" key="1">
    <source>
        <dbReference type="ARBA" id="ARBA00004141"/>
    </source>
</evidence>
<dbReference type="EMBL" id="JAIWYP010000014">
    <property type="protein sequence ID" value="KAH3713229.1"/>
    <property type="molecule type" value="Genomic_DNA"/>
</dbReference>
<evidence type="ECO:0000256" key="6">
    <source>
        <dbReference type="ARBA" id="ARBA00023170"/>
    </source>
</evidence>
<evidence type="ECO:0000256" key="2">
    <source>
        <dbReference type="ARBA" id="ARBA00022692"/>
    </source>
</evidence>